<name>A0A098BJT4_9NOCA</name>
<feature type="signal peptide" evidence="1">
    <location>
        <begin position="1"/>
        <end position="27"/>
    </location>
</feature>
<dbReference type="NCBIfam" id="NF038015">
    <property type="entry name" value="AztD"/>
    <property type="match status" value="1"/>
</dbReference>
<dbReference type="InterPro" id="IPR011044">
    <property type="entry name" value="Quino_amine_DH_bsu"/>
</dbReference>
<keyword evidence="1" id="KW-0732">Signal</keyword>
<dbReference type="EMBL" id="CCSD01000046">
    <property type="protein sequence ID" value="CDZ87941.1"/>
    <property type="molecule type" value="Genomic_DNA"/>
</dbReference>
<proteinExistence type="predicted"/>
<dbReference type="Gene3D" id="2.130.10.10">
    <property type="entry name" value="YVTN repeat-like/Quinoprotein amine dehydrogenase"/>
    <property type="match status" value="1"/>
</dbReference>
<dbReference type="PROSITE" id="PS51257">
    <property type="entry name" value="PROKAR_LIPOPROTEIN"/>
    <property type="match status" value="1"/>
</dbReference>
<accession>A0A098BJT4</accession>
<sequence>MTSSRSLALTAGLATVLLAGCATALLAGCATSTADDTAAPATTSAAPAEVAAAEPRLALTYDGGVLVLDANDLDVVADLPLDGFNRLNPAGDGRHVFVSTAGGFRVLDTGSWSEPHGDHAHHYAGTPALTDVEFAATKPGHVVRHAGRTVLFDDGTGRIDILDPAGLADGKPRTDTYTTPEAHHGVAVALADGSLIVTLGDSESRTGIAVLDAERREVTRNEQCPGVHGEAVAADETVVLGCEDGLLVYRDGTITKVTSPDPYGRIGNQAGSEESPVVLGDYKSDPDAELERPQRISLTDTRTGELRLVDLGTSYTFRSLGRGPHGEALVLGTDGALHVIDQNSGAVVRRIDVLAPWTEPDEWQSPRPALYVQGHTAYVTDPASNALHAVDLDSAQVRTASLPQTPDEITGT</sequence>
<reference evidence="2 3" key="1">
    <citation type="journal article" date="2014" name="Genome Announc.">
        <title>Draft Genome Sequence of Propane- and Butane-Oxidizing Actinobacterium Rhodococcus ruber IEGM 231.</title>
        <authorList>
            <person name="Ivshina I.B."/>
            <person name="Kuyukina M.S."/>
            <person name="Krivoruchko A.V."/>
            <person name="Barbe V."/>
            <person name="Fischer C."/>
        </authorList>
    </citation>
    <scope>NUCLEOTIDE SEQUENCE [LARGE SCALE GENOMIC DNA]</scope>
</reference>
<dbReference type="RefSeq" id="WP_040271025.1">
    <property type="nucleotide sequence ID" value="NZ_JACVXT010000014.1"/>
</dbReference>
<feature type="chain" id="PRO_5039493419" evidence="1">
    <location>
        <begin position="28"/>
        <end position="412"/>
    </location>
</feature>
<evidence type="ECO:0000313" key="2">
    <source>
        <dbReference type="EMBL" id="CDZ87941.1"/>
    </source>
</evidence>
<dbReference type="SUPFAM" id="SSF50969">
    <property type="entry name" value="YVTN repeat-like/Quinoprotein amine dehydrogenase"/>
    <property type="match status" value="1"/>
</dbReference>
<evidence type="ECO:0000256" key="1">
    <source>
        <dbReference type="SAM" id="SignalP"/>
    </source>
</evidence>
<dbReference type="OrthoDB" id="3250815at2"/>
<organism evidence="2 3">
    <name type="scientific">Rhodococcus ruber</name>
    <dbReference type="NCBI Taxonomy" id="1830"/>
    <lineage>
        <taxon>Bacteria</taxon>
        <taxon>Bacillati</taxon>
        <taxon>Actinomycetota</taxon>
        <taxon>Actinomycetes</taxon>
        <taxon>Mycobacteriales</taxon>
        <taxon>Nocardiaceae</taxon>
        <taxon>Rhodococcus</taxon>
    </lineage>
</organism>
<dbReference type="AlphaFoldDB" id="A0A098BJT4"/>
<keyword evidence="2" id="KW-0449">Lipoprotein</keyword>
<protein>
    <submittedName>
        <fullName evidence="2">Putative lipoprotein</fullName>
    </submittedName>
</protein>
<gene>
    <name evidence="2" type="ORF">RHRU231_360061</name>
</gene>
<evidence type="ECO:0000313" key="3">
    <source>
        <dbReference type="Proteomes" id="UP000042997"/>
    </source>
</evidence>
<dbReference type="eggNOG" id="COG3391">
    <property type="taxonomic scope" value="Bacteria"/>
</dbReference>
<dbReference type="Proteomes" id="UP000042997">
    <property type="component" value="Unassembled WGS sequence"/>
</dbReference>
<dbReference type="InterPro" id="IPR047697">
    <property type="entry name" value="AztD-like"/>
</dbReference>
<dbReference type="InterPro" id="IPR015943">
    <property type="entry name" value="WD40/YVTN_repeat-like_dom_sf"/>
</dbReference>